<dbReference type="HOGENOM" id="CLU_2062392_0_0_1"/>
<keyword evidence="2" id="KW-1185">Reference proteome</keyword>
<dbReference type="EMBL" id="KN833700">
    <property type="protein sequence ID" value="KIK26781.1"/>
    <property type="molecule type" value="Genomic_DNA"/>
</dbReference>
<evidence type="ECO:0000313" key="1">
    <source>
        <dbReference type="EMBL" id="KIK26781.1"/>
    </source>
</evidence>
<dbReference type="AlphaFoldDB" id="A0A0C9ZBW2"/>
<sequence>MSYMGLEVHRADSVPRCETISSRLTWECVDAPKVVEFSTTSIFFPDSLVFHFNSRTITSRDWSLRGLPKLPERGTSFGQLRPLNSSAGAGRRTSSLLRNIRQRTTKALDFQTTRWILTS</sequence>
<reference evidence="2" key="2">
    <citation type="submission" date="2015-01" db="EMBL/GenBank/DDBJ databases">
        <title>Evolutionary Origins and Diversification of the Mycorrhizal Mutualists.</title>
        <authorList>
            <consortium name="DOE Joint Genome Institute"/>
            <consortium name="Mycorrhizal Genomics Consortium"/>
            <person name="Kohler A."/>
            <person name="Kuo A."/>
            <person name="Nagy L.G."/>
            <person name="Floudas D."/>
            <person name="Copeland A."/>
            <person name="Barry K.W."/>
            <person name="Cichocki N."/>
            <person name="Veneault-Fourrey C."/>
            <person name="LaButti K."/>
            <person name="Lindquist E.A."/>
            <person name="Lipzen A."/>
            <person name="Lundell T."/>
            <person name="Morin E."/>
            <person name="Murat C."/>
            <person name="Riley R."/>
            <person name="Ohm R."/>
            <person name="Sun H."/>
            <person name="Tunlid A."/>
            <person name="Henrissat B."/>
            <person name="Grigoriev I.V."/>
            <person name="Hibbett D.S."/>
            <person name="Martin F."/>
        </authorList>
    </citation>
    <scope>NUCLEOTIDE SEQUENCE [LARGE SCALE GENOMIC DNA]</scope>
    <source>
        <strain evidence="2">441</strain>
    </source>
</reference>
<dbReference type="Proteomes" id="UP000054018">
    <property type="component" value="Unassembled WGS sequence"/>
</dbReference>
<proteinExistence type="predicted"/>
<protein>
    <submittedName>
        <fullName evidence="1">Uncharacterized protein</fullName>
    </submittedName>
</protein>
<evidence type="ECO:0000313" key="2">
    <source>
        <dbReference type="Proteomes" id="UP000054018"/>
    </source>
</evidence>
<name>A0A0C9ZBW2_9AGAM</name>
<accession>A0A0C9ZBW2</accession>
<reference evidence="1 2" key="1">
    <citation type="submission" date="2014-04" db="EMBL/GenBank/DDBJ databases">
        <authorList>
            <consortium name="DOE Joint Genome Institute"/>
            <person name="Kuo A."/>
            <person name="Kohler A."/>
            <person name="Costa M.D."/>
            <person name="Nagy L.G."/>
            <person name="Floudas D."/>
            <person name="Copeland A."/>
            <person name="Barry K.W."/>
            <person name="Cichocki N."/>
            <person name="Veneault-Fourrey C."/>
            <person name="LaButti K."/>
            <person name="Lindquist E.A."/>
            <person name="Lipzen A."/>
            <person name="Lundell T."/>
            <person name="Morin E."/>
            <person name="Murat C."/>
            <person name="Sun H."/>
            <person name="Tunlid A."/>
            <person name="Henrissat B."/>
            <person name="Grigoriev I.V."/>
            <person name="Hibbett D.S."/>
            <person name="Martin F."/>
            <person name="Nordberg H.P."/>
            <person name="Cantor M.N."/>
            <person name="Hua S.X."/>
        </authorList>
    </citation>
    <scope>NUCLEOTIDE SEQUENCE [LARGE SCALE GENOMIC DNA]</scope>
    <source>
        <strain evidence="1 2">441</strain>
    </source>
</reference>
<gene>
    <name evidence="1" type="ORF">PISMIDRAFT_246982</name>
</gene>
<organism evidence="1 2">
    <name type="scientific">Pisolithus microcarpus 441</name>
    <dbReference type="NCBI Taxonomy" id="765257"/>
    <lineage>
        <taxon>Eukaryota</taxon>
        <taxon>Fungi</taxon>
        <taxon>Dikarya</taxon>
        <taxon>Basidiomycota</taxon>
        <taxon>Agaricomycotina</taxon>
        <taxon>Agaricomycetes</taxon>
        <taxon>Agaricomycetidae</taxon>
        <taxon>Boletales</taxon>
        <taxon>Sclerodermatineae</taxon>
        <taxon>Pisolithaceae</taxon>
        <taxon>Pisolithus</taxon>
    </lineage>
</organism>